<accession>M2ZXL0</accession>
<sequence length="206" mass="24144">MHMHQLPCPPSIIPEVWRRALILCLIGPGPASTLSEAFMPENIFQRLRKALNIQCTVVRYPEERFVLDIPCEMDNLKWLRESLLLLQAECQGILDLFAKRYDSKAVIDWHRRQKSEIPDHFNRQTKDEHIRDLDRKIAENERVRSIVAPYEQNFNAAQQALEDDKRKYQRWANKVARTERELWDRKIAALKASLQAAEASRAAIMV</sequence>
<keyword evidence="2" id="KW-1185">Reference proteome</keyword>
<reference evidence="1 2" key="1">
    <citation type="journal article" date="2012" name="PLoS Pathog.">
        <title>Diverse lifestyles and strategies of plant pathogenesis encoded in the genomes of eighteen Dothideomycetes fungi.</title>
        <authorList>
            <person name="Ohm R.A."/>
            <person name="Feau N."/>
            <person name="Henrissat B."/>
            <person name="Schoch C.L."/>
            <person name="Horwitz B.A."/>
            <person name="Barry K.W."/>
            <person name="Condon B.J."/>
            <person name="Copeland A.C."/>
            <person name="Dhillon B."/>
            <person name="Glaser F."/>
            <person name="Hesse C.N."/>
            <person name="Kosti I."/>
            <person name="LaButti K."/>
            <person name="Lindquist E.A."/>
            <person name="Lucas S."/>
            <person name="Salamov A.A."/>
            <person name="Bradshaw R.E."/>
            <person name="Ciuffetti L."/>
            <person name="Hamelin R.C."/>
            <person name="Kema G.H.J."/>
            <person name="Lawrence C."/>
            <person name="Scott J.A."/>
            <person name="Spatafora J.W."/>
            <person name="Turgeon B.G."/>
            <person name="de Wit P.J.G.M."/>
            <person name="Zhong S."/>
            <person name="Goodwin S.B."/>
            <person name="Grigoriev I.V."/>
        </authorList>
    </citation>
    <scope>NUCLEOTIDE SEQUENCE [LARGE SCALE GENOMIC DNA]</scope>
    <source>
        <strain evidence="1 2">CIRAD86</strain>
    </source>
</reference>
<dbReference type="AlphaFoldDB" id="M2ZXL0"/>
<organism evidence="1 2">
    <name type="scientific">Pseudocercospora fijiensis (strain CIRAD86)</name>
    <name type="common">Black leaf streak disease fungus</name>
    <name type="synonym">Mycosphaerella fijiensis</name>
    <dbReference type="NCBI Taxonomy" id="383855"/>
    <lineage>
        <taxon>Eukaryota</taxon>
        <taxon>Fungi</taxon>
        <taxon>Dikarya</taxon>
        <taxon>Ascomycota</taxon>
        <taxon>Pezizomycotina</taxon>
        <taxon>Dothideomycetes</taxon>
        <taxon>Dothideomycetidae</taxon>
        <taxon>Mycosphaerellales</taxon>
        <taxon>Mycosphaerellaceae</taxon>
        <taxon>Pseudocercospora</taxon>
    </lineage>
</organism>
<protein>
    <submittedName>
        <fullName evidence="1">Uncharacterized protein</fullName>
    </submittedName>
</protein>
<dbReference type="Proteomes" id="UP000016932">
    <property type="component" value="Unassembled WGS sequence"/>
</dbReference>
<dbReference type="HOGENOM" id="CLU_1332444_0_0_1"/>
<evidence type="ECO:0000313" key="2">
    <source>
        <dbReference type="Proteomes" id="UP000016932"/>
    </source>
</evidence>
<dbReference type="EMBL" id="KB446574">
    <property type="protein sequence ID" value="EME76826.1"/>
    <property type="molecule type" value="Genomic_DNA"/>
</dbReference>
<dbReference type="VEuPathDB" id="FungiDB:MYCFIDRAFT_212765"/>
<dbReference type="OrthoDB" id="10553297at2759"/>
<dbReference type="RefSeq" id="XP_007932603.1">
    <property type="nucleotide sequence ID" value="XM_007934412.1"/>
</dbReference>
<dbReference type="KEGG" id="pfj:MYCFIDRAFT_212765"/>
<name>M2ZXL0_PSEFD</name>
<evidence type="ECO:0000313" key="1">
    <source>
        <dbReference type="EMBL" id="EME76826.1"/>
    </source>
</evidence>
<gene>
    <name evidence="1" type="ORF">MYCFIDRAFT_212765</name>
</gene>
<proteinExistence type="predicted"/>
<dbReference type="GeneID" id="19337828"/>